<dbReference type="Gene3D" id="3.90.226.10">
    <property type="entry name" value="2-enoyl-CoA Hydratase, Chain A, domain 1"/>
    <property type="match status" value="1"/>
</dbReference>
<dbReference type="AlphaFoldDB" id="A0A6P1DKK0"/>
<evidence type="ECO:0000256" key="7">
    <source>
        <dbReference type="SAM" id="SignalP"/>
    </source>
</evidence>
<evidence type="ECO:0000256" key="6">
    <source>
        <dbReference type="SAM" id="MobiDB-lite"/>
    </source>
</evidence>
<name>A0A6P1DKK0_9GAMM</name>
<dbReference type="SUPFAM" id="SSF52096">
    <property type="entry name" value="ClpP/crotonase"/>
    <property type="match status" value="1"/>
</dbReference>
<dbReference type="Pfam" id="PF13180">
    <property type="entry name" value="PDZ_2"/>
    <property type="match status" value="1"/>
</dbReference>
<dbReference type="GO" id="GO:0006508">
    <property type="term" value="P:proteolysis"/>
    <property type="evidence" value="ECO:0007669"/>
    <property type="project" value="UniProtKB-KW"/>
</dbReference>
<evidence type="ECO:0000256" key="4">
    <source>
        <dbReference type="ARBA" id="ARBA00022825"/>
    </source>
</evidence>
<evidence type="ECO:0000256" key="3">
    <source>
        <dbReference type="ARBA" id="ARBA00022801"/>
    </source>
</evidence>
<evidence type="ECO:0000259" key="8">
    <source>
        <dbReference type="PROSITE" id="PS50106"/>
    </source>
</evidence>
<feature type="compositionally biased region" description="Basic and acidic residues" evidence="6">
    <location>
        <begin position="398"/>
        <end position="418"/>
    </location>
</feature>
<dbReference type="InterPro" id="IPR004447">
    <property type="entry name" value="Peptidase_S41A"/>
</dbReference>
<evidence type="ECO:0000256" key="1">
    <source>
        <dbReference type="ARBA" id="ARBA00009179"/>
    </source>
</evidence>
<dbReference type="InterPro" id="IPR036034">
    <property type="entry name" value="PDZ_sf"/>
</dbReference>
<keyword evidence="4 5" id="KW-0720">Serine protease</keyword>
<dbReference type="CDD" id="cd06782">
    <property type="entry name" value="cpPDZ_CPP-like"/>
    <property type="match status" value="1"/>
</dbReference>
<dbReference type="GO" id="GO:0008236">
    <property type="term" value="F:serine-type peptidase activity"/>
    <property type="evidence" value="ECO:0007669"/>
    <property type="project" value="UniProtKB-KW"/>
</dbReference>
<feature type="region of interest" description="Disordered" evidence="6">
    <location>
        <begin position="398"/>
        <end position="419"/>
    </location>
</feature>
<dbReference type="InterPro" id="IPR055210">
    <property type="entry name" value="CtpA/B_N"/>
</dbReference>
<feature type="signal peptide" evidence="7">
    <location>
        <begin position="1"/>
        <end position="27"/>
    </location>
</feature>
<dbReference type="RefSeq" id="WP_164651632.1">
    <property type="nucleotide sequence ID" value="NZ_JAAIJR010000001.1"/>
</dbReference>
<dbReference type="Gene3D" id="2.30.42.10">
    <property type="match status" value="1"/>
</dbReference>
<accession>A0A6P1DKK0</accession>
<organism evidence="9 10">
    <name type="scientific">Thiorhodococcus mannitoliphagus</name>
    <dbReference type="NCBI Taxonomy" id="329406"/>
    <lineage>
        <taxon>Bacteria</taxon>
        <taxon>Pseudomonadati</taxon>
        <taxon>Pseudomonadota</taxon>
        <taxon>Gammaproteobacteria</taxon>
        <taxon>Chromatiales</taxon>
        <taxon>Chromatiaceae</taxon>
        <taxon>Thiorhodococcus</taxon>
    </lineage>
</organism>
<comment type="similarity">
    <text evidence="1 5">Belongs to the peptidase S41A family.</text>
</comment>
<dbReference type="GO" id="GO:0007165">
    <property type="term" value="P:signal transduction"/>
    <property type="evidence" value="ECO:0007669"/>
    <property type="project" value="TreeGrafter"/>
</dbReference>
<dbReference type="InterPro" id="IPR005151">
    <property type="entry name" value="Tail-specific_protease"/>
</dbReference>
<feature type="domain" description="PDZ" evidence="8">
    <location>
        <begin position="97"/>
        <end position="165"/>
    </location>
</feature>
<proteinExistence type="inferred from homology"/>
<dbReference type="Gene3D" id="3.30.750.44">
    <property type="match status" value="1"/>
</dbReference>
<dbReference type="Pfam" id="PF03572">
    <property type="entry name" value="Peptidase_S41"/>
    <property type="match status" value="1"/>
</dbReference>
<dbReference type="PROSITE" id="PS50106">
    <property type="entry name" value="PDZ"/>
    <property type="match status" value="1"/>
</dbReference>
<dbReference type="GO" id="GO:0030288">
    <property type="term" value="C:outer membrane-bounded periplasmic space"/>
    <property type="evidence" value="ECO:0007669"/>
    <property type="project" value="TreeGrafter"/>
</dbReference>
<dbReference type="SMART" id="SM00228">
    <property type="entry name" value="PDZ"/>
    <property type="match status" value="1"/>
</dbReference>
<dbReference type="CDD" id="cd07560">
    <property type="entry name" value="Peptidase_S41_CPP"/>
    <property type="match status" value="1"/>
</dbReference>
<feature type="chain" id="PRO_5026855390" evidence="7">
    <location>
        <begin position="28"/>
        <end position="443"/>
    </location>
</feature>
<keyword evidence="7" id="KW-0732">Signal</keyword>
<reference evidence="10" key="1">
    <citation type="journal article" date="2020" name="Microbiol. Resour. Announc.">
        <title>Draft Genome Sequences of Thiorhodococcus mannitoliphagus and Thiorhodococcus minor, Purple Sulfur Photosynthetic Bacteria in the Gammaproteobacterial Family Chromatiaceae.</title>
        <authorList>
            <person name="Aviles F.A."/>
            <person name="Meyer T.E."/>
            <person name="Kyndt J.A."/>
        </authorList>
    </citation>
    <scope>NUCLEOTIDE SEQUENCE [LARGE SCALE GENOMIC DNA]</scope>
    <source>
        <strain evidence="10">DSM 18266</strain>
    </source>
</reference>
<evidence type="ECO:0000256" key="5">
    <source>
        <dbReference type="RuleBase" id="RU004404"/>
    </source>
</evidence>
<dbReference type="Proteomes" id="UP000471640">
    <property type="component" value="Unassembled WGS sequence"/>
</dbReference>
<keyword evidence="2 5" id="KW-0645">Protease</keyword>
<dbReference type="FunFam" id="3.90.226.10:FF:000029">
    <property type="entry name" value="Peptidase, S41 family"/>
    <property type="match status" value="1"/>
</dbReference>
<sequence length="443" mass="47428">MRLQPALLLGAGLVLGFSVGALGLATAEDTAKASEPAAVQPNEELPLDDLRTFADVFGRIKDDYVEQVDDKALIESAIRGMLAGLDPHSSYLNGEEYRDLQVGTSGEFGGLGIEVGMEDGFVKVIAPIDDTPAQRAGLKAGDMIVRIDEKPVKGLGLSDAVKLMRGKPGTEIKLTIMRSTDEKPFEVTIERAIIQVASVKSRILEPGYGYLRLTHFQAHTTEDMLKAIDELKTQAEDGLKGLVLDLRNNPGGVLNGAVGVSDAFLTEGKIVYTEGRVKNSEMEFKAGPDDVLNGAPIVVLVNGGSASASEIVAGALQDHRRAIVMGTQTFGKGSVQTIVPIDDTRALKLTTARYYTPSGRSIQAQGITPDIKLEHGEFKPVTDQNLAALKEADLVRHLEESGEPKRETSDTDVDKPLAEEDFQLSEALNVLKGLTILGGADRD</sequence>
<dbReference type="NCBIfam" id="TIGR00225">
    <property type="entry name" value="prc"/>
    <property type="match status" value="1"/>
</dbReference>
<protein>
    <submittedName>
        <fullName evidence="9">S41 family peptidase</fullName>
    </submittedName>
</protein>
<keyword evidence="10" id="KW-1185">Reference proteome</keyword>
<reference evidence="9 10" key="2">
    <citation type="submission" date="2020-02" db="EMBL/GenBank/DDBJ databases">
        <title>Genome sequences of Thiorhodococcus mannitoliphagus and Thiorhodococcus minor, purple sulfur photosynthetic bacteria in the gammaproteobacterial family, Chromatiaceae.</title>
        <authorList>
            <person name="Aviles F.A."/>
            <person name="Meyer T.E."/>
            <person name="Kyndt J.A."/>
        </authorList>
    </citation>
    <scope>NUCLEOTIDE SEQUENCE [LARGE SCALE GENOMIC DNA]</scope>
    <source>
        <strain evidence="9 10">DSM 18266</strain>
    </source>
</reference>
<dbReference type="SUPFAM" id="SSF50156">
    <property type="entry name" value="PDZ domain-like"/>
    <property type="match status" value="1"/>
</dbReference>
<dbReference type="FunFam" id="2.30.42.10:FF:000063">
    <property type="entry name" value="Peptidase, S41 family"/>
    <property type="match status" value="1"/>
</dbReference>
<evidence type="ECO:0000256" key="2">
    <source>
        <dbReference type="ARBA" id="ARBA00022670"/>
    </source>
</evidence>
<dbReference type="PANTHER" id="PTHR32060">
    <property type="entry name" value="TAIL-SPECIFIC PROTEASE"/>
    <property type="match status" value="1"/>
</dbReference>
<dbReference type="InterPro" id="IPR029045">
    <property type="entry name" value="ClpP/crotonase-like_dom_sf"/>
</dbReference>
<dbReference type="EMBL" id="JAAIJR010000001">
    <property type="protein sequence ID" value="NEX18747.1"/>
    <property type="molecule type" value="Genomic_DNA"/>
</dbReference>
<dbReference type="SMART" id="SM00245">
    <property type="entry name" value="TSPc"/>
    <property type="match status" value="1"/>
</dbReference>
<dbReference type="GO" id="GO:0004175">
    <property type="term" value="F:endopeptidase activity"/>
    <property type="evidence" value="ECO:0007669"/>
    <property type="project" value="TreeGrafter"/>
</dbReference>
<comment type="caution">
    <text evidence="9">The sequence shown here is derived from an EMBL/GenBank/DDBJ whole genome shotgun (WGS) entry which is preliminary data.</text>
</comment>
<dbReference type="InterPro" id="IPR001478">
    <property type="entry name" value="PDZ"/>
</dbReference>
<gene>
    <name evidence="9" type="ORF">G3480_00155</name>
</gene>
<evidence type="ECO:0000313" key="9">
    <source>
        <dbReference type="EMBL" id="NEX18747.1"/>
    </source>
</evidence>
<dbReference type="PANTHER" id="PTHR32060:SF30">
    <property type="entry name" value="CARBOXY-TERMINAL PROCESSING PROTEASE CTPA"/>
    <property type="match status" value="1"/>
</dbReference>
<dbReference type="Pfam" id="PF22694">
    <property type="entry name" value="CtpB_N-like"/>
    <property type="match status" value="1"/>
</dbReference>
<keyword evidence="3 5" id="KW-0378">Hydrolase</keyword>
<evidence type="ECO:0000313" key="10">
    <source>
        <dbReference type="Proteomes" id="UP000471640"/>
    </source>
</evidence>